<keyword evidence="6 10" id="KW-0143">Chaperone</keyword>
<evidence type="ECO:0000256" key="10">
    <source>
        <dbReference type="HAMAP-Rule" id="MF_01151"/>
    </source>
</evidence>
<dbReference type="NCBIfam" id="NF010738">
    <property type="entry name" value="PRK14140.1"/>
    <property type="match status" value="1"/>
</dbReference>
<dbReference type="Gene3D" id="2.30.22.10">
    <property type="entry name" value="Head domain of nucleotide exchange factor GrpE"/>
    <property type="match status" value="1"/>
</dbReference>
<dbReference type="PANTHER" id="PTHR21237:SF23">
    <property type="entry name" value="GRPE PROTEIN HOMOLOG, MITOCHONDRIAL"/>
    <property type="match status" value="1"/>
</dbReference>
<dbReference type="GO" id="GO:0000774">
    <property type="term" value="F:adenyl-nucleotide exchange factor activity"/>
    <property type="evidence" value="ECO:0007669"/>
    <property type="project" value="InterPro"/>
</dbReference>
<dbReference type="PROSITE" id="PS01071">
    <property type="entry name" value="GRPE"/>
    <property type="match status" value="1"/>
</dbReference>
<dbReference type="Gene3D" id="3.90.20.20">
    <property type="match status" value="1"/>
</dbReference>
<comment type="function">
    <text evidence="7 10 11">Participates actively in the response to hyperosmotic and heat shock by preventing the aggregation of stress-denatured proteins, in association with DnaK and GrpE. It is the nucleotide exchange factor for DnaK and may function as a thermosensor. Unfolded proteins bind initially to DnaJ; upon interaction with the DnaJ-bound protein, DnaK hydrolyzes its bound ATP, resulting in the formation of a stable complex. GrpE releases ADP from DnaK; ATP binding to DnaK triggers the release of the substrate protein, thus completing the reaction cycle. Several rounds of ATP-dependent interactions between DnaJ, DnaK and GrpE are required for fully efficient folding.</text>
</comment>
<evidence type="ECO:0000256" key="5">
    <source>
        <dbReference type="ARBA" id="ARBA00023016"/>
    </source>
</evidence>
<organism evidence="14 15">
    <name type="scientific">Candidatus Scatomorpha merdipullorum</name>
    <dbReference type="NCBI Taxonomy" id="2840927"/>
    <lineage>
        <taxon>Bacteria</taxon>
        <taxon>Bacillati</taxon>
        <taxon>Bacillota</taxon>
        <taxon>Clostridia</taxon>
        <taxon>Eubacteriales</taxon>
        <taxon>Candidatus Scatomorpha</taxon>
    </lineage>
</organism>
<dbReference type="GO" id="GO:0006457">
    <property type="term" value="P:protein folding"/>
    <property type="evidence" value="ECO:0007669"/>
    <property type="project" value="InterPro"/>
</dbReference>
<evidence type="ECO:0000256" key="13">
    <source>
        <dbReference type="SAM" id="MobiDB-lite"/>
    </source>
</evidence>
<feature type="compositionally biased region" description="Basic and acidic residues" evidence="13">
    <location>
        <begin position="42"/>
        <end position="78"/>
    </location>
</feature>
<reference evidence="14" key="2">
    <citation type="journal article" date="2021" name="PeerJ">
        <title>Extensive microbial diversity within the chicken gut microbiome revealed by metagenomics and culture.</title>
        <authorList>
            <person name="Gilroy R."/>
            <person name="Ravi A."/>
            <person name="Getino M."/>
            <person name="Pursley I."/>
            <person name="Horton D.L."/>
            <person name="Alikhan N.F."/>
            <person name="Baker D."/>
            <person name="Gharbi K."/>
            <person name="Hall N."/>
            <person name="Watson M."/>
            <person name="Adriaenssens E.M."/>
            <person name="Foster-Nyarko E."/>
            <person name="Jarju S."/>
            <person name="Secka A."/>
            <person name="Antonio M."/>
            <person name="Oren A."/>
            <person name="Chaudhuri R.R."/>
            <person name="La Ragione R."/>
            <person name="Hildebrand F."/>
            <person name="Pallen M.J."/>
        </authorList>
    </citation>
    <scope>NUCLEOTIDE SEQUENCE</scope>
    <source>
        <strain evidence="14">ChiHjej10B9-9673</strain>
    </source>
</reference>
<dbReference type="GO" id="GO:0051082">
    <property type="term" value="F:unfolded protein binding"/>
    <property type="evidence" value="ECO:0007669"/>
    <property type="project" value="TreeGrafter"/>
</dbReference>
<evidence type="ECO:0000256" key="7">
    <source>
        <dbReference type="ARBA" id="ARBA00053401"/>
    </source>
</evidence>
<dbReference type="Proteomes" id="UP000824001">
    <property type="component" value="Unassembled WGS sequence"/>
</dbReference>
<dbReference type="GO" id="GO:0051087">
    <property type="term" value="F:protein-folding chaperone binding"/>
    <property type="evidence" value="ECO:0007669"/>
    <property type="project" value="InterPro"/>
</dbReference>
<dbReference type="AlphaFoldDB" id="A0A9D1FDT5"/>
<evidence type="ECO:0000256" key="1">
    <source>
        <dbReference type="ARBA" id="ARBA00004496"/>
    </source>
</evidence>
<gene>
    <name evidence="10 14" type="primary">grpE</name>
    <name evidence="14" type="ORF">IAC18_06575</name>
</gene>
<accession>A0A9D1FDT5</accession>
<dbReference type="EMBL" id="DVJK01000183">
    <property type="protein sequence ID" value="HIS67212.1"/>
    <property type="molecule type" value="Genomic_DNA"/>
</dbReference>
<dbReference type="FunFam" id="2.30.22.10:FF:000001">
    <property type="entry name" value="Protein GrpE"/>
    <property type="match status" value="1"/>
</dbReference>
<evidence type="ECO:0000256" key="6">
    <source>
        <dbReference type="ARBA" id="ARBA00023186"/>
    </source>
</evidence>
<evidence type="ECO:0000256" key="11">
    <source>
        <dbReference type="RuleBase" id="RU000639"/>
    </source>
</evidence>
<keyword evidence="5 10" id="KW-0346">Stress response</keyword>
<dbReference type="GO" id="GO:0042803">
    <property type="term" value="F:protein homodimerization activity"/>
    <property type="evidence" value="ECO:0007669"/>
    <property type="project" value="InterPro"/>
</dbReference>
<evidence type="ECO:0000256" key="12">
    <source>
        <dbReference type="RuleBase" id="RU004478"/>
    </source>
</evidence>
<evidence type="ECO:0000256" key="8">
    <source>
        <dbReference type="ARBA" id="ARBA00072274"/>
    </source>
</evidence>
<sequence length="216" mass="24115">MDSTNNRPEEAPIPEEQRAEAENEKAAGAENVQPETQAGTDGGEKAPEQPAKDKKAEKAAKKAEKAEKKAEKAEDGCAAKLAAEHDRYLRLAAEYDNYRKRSNRERESIYSDVRADTVTQFLPVYDNLARALEQSTADEAYRKGVEMIMTQFKDILGRMGVTEIEALGRKFDPALHNAVMHDEDETKGEGEIVQELQKGFKLGDKVIRFAMVKVVN</sequence>
<dbReference type="SUPFAM" id="SSF58014">
    <property type="entry name" value="Coiled-coil domain of nucleotide exchange factor GrpE"/>
    <property type="match status" value="1"/>
</dbReference>
<comment type="subunit">
    <text evidence="3 10">Homodimer.</text>
</comment>
<evidence type="ECO:0000256" key="2">
    <source>
        <dbReference type="ARBA" id="ARBA00009054"/>
    </source>
</evidence>
<evidence type="ECO:0000313" key="15">
    <source>
        <dbReference type="Proteomes" id="UP000824001"/>
    </source>
</evidence>
<dbReference type="InterPro" id="IPR009012">
    <property type="entry name" value="GrpE_head"/>
</dbReference>
<dbReference type="SUPFAM" id="SSF51064">
    <property type="entry name" value="Head domain of nucleotide exchange factor GrpE"/>
    <property type="match status" value="1"/>
</dbReference>
<dbReference type="CDD" id="cd00446">
    <property type="entry name" value="GrpE"/>
    <property type="match status" value="1"/>
</dbReference>
<dbReference type="InterPro" id="IPR013805">
    <property type="entry name" value="GrpE_CC"/>
</dbReference>
<dbReference type="PRINTS" id="PR00773">
    <property type="entry name" value="GRPEPROTEIN"/>
</dbReference>
<comment type="subcellular location">
    <subcellularLocation>
        <location evidence="1 10">Cytoplasm</location>
    </subcellularLocation>
</comment>
<keyword evidence="4 10" id="KW-0963">Cytoplasm</keyword>
<comment type="similarity">
    <text evidence="2 10 12">Belongs to the GrpE family.</text>
</comment>
<feature type="compositionally biased region" description="Basic and acidic residues" evidence="13">
    <location>
        <begin position="7"/>
        <end position="27"/>
    </location>
</feature>
<dbReference type="HAMAP" id="MF_01151">
    <property type="entry name" value="GrpE"/>
    <property type="match status" value="1"/>
</dbReference>
<evidence type="ECO:0000256" key="4">
    <source>
        <dbReference type="ARBA" id="ARBA00022490"/>
    </source>
</evidence>
<dbReference type="InterPro" id="IPR000740">
    <property type="entry name" value="GrpE"/>
</dbReference>
<evidence type="ECO:0000256" key="9">
    <source>
        <dbReference type="ARBA" id="ARBA00076414"/>
    </source>
</evidence>
<evidence type="ECO:0000313" key="14">
    <source>
        <dbReference type="EMBL" id="HIS67212.1"/>
    </source>
</evidence>
<name>A0A9D1FDT5_9FIRM</name>
<protein>
    <recommendedName>
        <fullName evidence="8 10">Protein GrpE</fullName>
    </recommendedName>
    <alternativeName>
        <fullName evidence="9 10">HSP-70 cofactor</fullName>
    </alternativeName>
</protein>
<reference evidence="14" key="1">
    <citation type="submission" date="2020-10" db="EMBL/GenBank/DDBJ databases">
        <authorList>
            <person name="Gilroy R."/>
        </authorList>
    </citation>
    <scope>NUCLEOTIDE SEQUENCE</scope>
    <source>
        <strain evidence="14">ChiHjej10B9-9673</strain>
    </source>
</reference>
<dbReference type="Pfam" id="PF01025">
    <property type="entry name" value="GrpE"/>
    <property type="match status" value="1"/>
</dbReference>
<evidence type="ECO:0000256" key="3">
    <source>
        <dbReference type="ARBA" id="ARBA00011738"/>
    </source>
</evidence>
<feature type="region of interest" description="Disordered" evidence="13">
    <location>
        <begin position="1"/>
        <end position="78"/>
    </location>
</feature>
<comment type="caution">
    <text evidence="14">The sequence shown here is derived from an EMBL/GenBank/DDBJ whole genome shotgun (WGS) entry which is preliminary data.</text>
</comment>
<proteinExistence type="inferred from homology"/>
<dbReference type="PANTHER" id="PTHR21237">
    <property type="entry name" value="GRPE PROTEIN"/>
    <property type="match status" value="1"/>
</dbReference>
<dbReference type="GO" id="GO:0005737">
    <property type="term" value="C:cytoplasm"/>
    <property type="evidence" value="ECO:0007669"/>
    <property type="project" value="UniProtKB-SubCell"/>
</dbReference>